<dbReference type="EMBL" id="UGNC01000008">
    <property type="protein sequence ID" value="STX08024.1"/>
    <property type="molecule type" value="Genomic_DNA"/>
</dbReference>
<evidence type="ECO:0000313" key="14">
    <source>
        <dbReference type="Proteomes" id="UP000250675"/>
    </source>
</evidence>
<dbReference type="EMBL" id="UGLU01000002">
    <property type="protein sequence ID" value="STW25620.1"/>
    <property type="molecule type" value="Genomic_DNA"/>
</dbReference>
<protein>
    <recommendedName>
        <fullName evidence="6">Protein CopB</fullName>
    </recommendedName>
</protein>
<evidence type="ECO:0000313" key="17">
    <source>
        <dbReference type="Proteomes" id="UP000254387"/>
    </source>
</evidence>
<dbReference type="Proteomes" id="UP000254141">
    <property type="component" value="Unassembled WGS sequence"/>
</dbReference>
<dbReference type="RefSeq" id="WP_000083826.1">
    <property type="nucleotide sequence ID" value="NZ_CP159346.1"/>
</dbReference>
<keyword evidence="2" id="KW-0615">Plasmid copy control</keyword>
<reference evidence="14 15" key="1">
    <citation type="submission" date="2018-06" db="EMBL/GenBank/DDBJ databases">
        <authorList>
            <consortium name="Pathogen Informatics"/>
            <person name="Doyle S."/>
        </authorList>
    </citation>
    <scope>NUCLEOTIDE SEQUENCE [LARGE SCALE GENOMIC DNA]</scope>
    <source>
        <strain evidence="12 16">NCTC5051</strain>
        <strain evidence="11 17">NCTC5053</strain>
        <strain evidence="8 15">NCTC9601</strain>
        <strain evidence="13 18">NCTC9617</strain>
        <strain evidence="10 14">NCTC9645</strain>
    </source>
</reference>
<sequence length="85" mass="9601">MSQTENAVTSSSGAKRAYRKGKPLSEAERQRAASARKRSVCKEIKVFVRPELKNYLTSLCAEEGVTQAELIERLIEKEACHRNMM</sequence>
<keyword evidence="4" id="KW-0238">DNA-binding</keyword>
<keyword evidence="1" id="KW-0678">Repressor</keyword>
<evidence type="ECO:0000313" key="10">
    <source>
        <dbReference type="EMBL" id="SQC86422.1"/>
    </source>
</evidence>
<accession>A0A060VGH7</accession>
<evidence type="ECO:0000256" key="5">
    <source>
        <dbReference type="ARBA" id="ARBA00023163"/>
    </source>
</evidence>
<dbReference type="Proteomes" id="UP000255167">
    <property type="component" value="Unassembled WGS sequence"/>
</dbReference>
<dbReference type="NCBIfam" id="NF010256">
    <property type="entry name" value="PRK13702.1"/>
    <property type="match status" value="1"/>
</dbReference>
<dbReference type="GO" id="GO:0003677">
    <property type="term" value="F:DNA binding"/>
    <property type="evidence" value="ECO:0007669"/>
    <property type="project" value="UniProtKB-KW"/>
</dbReference>
<keyword evidence="3" id="KW-0805">Transcription regulation</keyword>
<dbReference type="EMBL" id="UASN01000019">
    <property type="protein sequence ID" value="SPX55302.1"/>
    <property type="molecule type" value="Genomic_DNA"/>
</dbReference>
<dbReference type="Proteomes" id="UP000250675">
    <property type="component" value="Unassembled WGS sequence"/>
</dbReference>
<dbReference type="EMBL" id="UASN01000019">
    <property type="protein sequence ID" value="SPX55150.1"/>
    <property type="molecule type" value="Genomic_DNA"/>
</dbReference>
<keyword evidence="5" id="KW-0804">Transcription</keyword>
<dbReference type="EMBL" id="UGMN01000001">
    <property type="protein sequence ID" value="STU73939.1"/>
    <property type="molecule type" value="Genomic_DNA"/>
</dbReference>
<evidence type="ECO:0000256" key="1">
    <source>
        <dbReference type="ARBA" id="ARBA00022491"/>
    </source>
</evidence>
<evidence type="ECO:0000313" key="11">
    <source>
        <dbReference type="EMBL" id="STU73939.1"/>
    </source>
</evidence>
<evidence type="ECO:0000256" key="3">
    <source>
        <dbReference type="ARBA" id="ARBA00023015"/>
    </source>
</evidence>
<evidence type="ECO:0000313" key="9">
    <source>
        <dbReference type="EMBL" id="SPX55302.1"/>
    </source>
</evidence>
<evidence type="ECO:0000256" key="4">
    <source>
        <dbReference type="ARBA" id="ARBA00023125"/>
    </source>
</evidence>
<evidence type="ECO:0000313" key="13">
    <source>
        <dbReference type="EMBL" id="STX08024.1"/>
    </source>
</evidence>
<evidence type="ECO:0000313" key="15">
    <source>
        <dbReference type="Proteomes" id="UP000251123"/>
    </source>
</evidence>
<evidence type="ECO:0000256" key="6">
    <source>
        <dbReference type="ARBA" id="ARBA00031853"/>
    </source>
</evidence>
<proteinExistence type="predicted"/>
<dbReference type="Proteomes" id="UP000254387">
    <property type="component" value="Unassembled WGS sequence"/>
</dbReference>
<feature type="region of interest" description="Disordered" evidence="7">
    <location>
        <begin position="1"/>
        <end position="38"/>
    </location>
</feature>
<dbReference type="Pfam" id="PF10723">
    <property type="entry name" value="RepB-RCR_reg"/>
    <property type="match status" value="1"/>
</dbReference>
<dbReference type="GO" id="GO:0006276">
    <property type="term" value="P:plasmid maintenance"/>
    <property type="evidence" value="ECO:0007669"/>
    <property type="project" value="UniProtKB-KW"/>
</dbReference>
<dbReference type="AlphaFoldDB" id="A0A060VGH7"/>
<feature type="compositionally biased region" description="Polar residues" evidence="7">
    <location>
        <begin position="1"/>
        <end position="13"/>
    </location>
</feature>
<evidence type="ECO:0000313" key="18">
    <source>
        <dbReference type="Proteomes" id="UP000255167"/>
    </source>
</evidence>
<dbReference type="EMBL" id="UASO01000006">
    <property type="protein sequence ID" value="SQC86422.1"/>
    <property type="molecule type" value="Genomic_DNA"/>
</dbReference>
<organism evidence="8 15">
    <name type="scientific">Klebsiella pneumoniae</name>
    <dbReference type="NCBI Taxonomy" id="573"/>
    <lineage>
        <taxon>Bacteria</taxon>
        <taxon>Pseudomonadati</taxon>
        <taxon>Pseudomonadota</taxon>
        <taxon>Gammaproteobacteria</taxon>
        <taxon>Enterobacterales</taxon>
        <taxon>Enterobacteriaceae</taxon>
        <taxon>Klebsiella/Raoultella group</taxon>
        <taxon>Klebsiella</taxon>
        <taxon>Klebsiella pneumoniae complex</taxon>
    </lineage>
</organism>
<gene>
    <name evidence="12" type="ORF">NCTC5051_05405</name>
    <name evidence="11" type="ORF">NCTC5053_00084</name>
    <name evidence="8" type="ORF">NCTC9601_02321</name>
    <name evidence="9" type="ORF">NCTC9601_02478</name>
    <name evidence="13" type="ORF">NCTC9617_07052</name>
    <name evidence="10" type="ORF">NCTC9645_04508</name>
</gene>
<name>A0A060VGH7_KLEPN</name>
<dbReference type="Proteomes" id="UP000251123">
    <property type="component" value="Unassembled WGS sequence"/>
</dbReference>
<dbReference type="InterPro" id="IPR019661">
    <property type="entry name" value="RepA2"/>
</dbReference>
<evidence type="ECO:0000256" key="2">
    <source>
        <dbReference type="ARBA" id="ARBA00022689"/>
    </source>
</evidence>
<evidence type="ECO:0000313" key="8">
    <source>
        <dbReference type="EMBL" id="SPX55150.1"/>
    </source>
</evidence>
<evidence type="ECO:0000313" key="12">
    <source>
        <dbReference type="EMBL" id="STW25620.1"/>
    </source>
</evidence>
<evidence type="ECO:0000256" key="7">
    <source>
        <dbReference type="SAM" id="MobiDB-lite"/>
    </source>
</evidence>
<evidence type="ECO:0000313" key="16">
    <source>
        <dbReference type="Proteomes" id="UP000254141"/>
    </source>
</evidence>